<feature type="domain" description="4Fe-4S ferredoxin-type" evidence="7">
    <location>
        <begin position="5"/>
        <end position="36"/>
    </location>
</feature>
<evidence type="ECO:0000259" key="7">
    <source>
        <dbReference type="PROSITE" id="PS51379"/>
    </source>
</evidence>
<comment type="catalytic activity">
    <reaction evidence="6">
        <text>(R)-lactate + A = pyruvate + AH2</text>
        <dbReference type="Rhea" id="RHEA:15089"/>
        <dbReference type="ChEBI" id="CHEBI:13193"/>
        <dbReference type="ChEBI" id="CHEBI:15361"/>
        <dbReference type="ChEBI" id="CHEBI:16004"/>
        <dbReference type="ChEBI" id="CHEBI:17499"/>
    </reaction>
</comment>
<dbReference type="Gene3D" id="1.10.1060.10">
    <property type="entry name" value="Alpha-helical ferredoxin"/>
    <property type="match status" value="1"/>
</dbReference>
<dbReference type="PIRSF" id="PIRSF000139">
    <property type="entry name" value="Glc_ox_4Fe-4S"/>
    <property type="match status" value="1"/>
</dbReference>
<comment type="cofactor">
    <cofactor evidence="6">
        <name>[4Fe-4S] cluster</name>
        <dbReference type="ChEBI" id="CHEBI:49883"/>
    </cofactor>
    <text evidence="6">Binds 2 [4Fe-4S] clusters.</text>
</comment>
<dbReference type="PANTHER" id="PTHR32479">
    <property type="entry name" value="GLYCOLATE OXIDASE IRON-SULFUR SUBUNIT"/>
    <property type="match status" value="1"/>
</dbReference>
<comment type="caution">
    <text evidence="8">The sequence shown here is derived from an EMBL/GenBank/DDBJ whole genome shotgun (WGS) entry which is preliminary data.</text>
</comment>
<dbReference type="OrthoDB" id="9770306at2"/>
<dbReference type="PROSITE" id="PS00198">
    <property type="entry name" value="4FE4S_FER_1"/>
    <property type="match status" value="1"/>
</dbReference>
<reference evidence="8 9" key="1">
    <citation type="submission" date="2018-08" db="EMBL/GenBank/DDBJ databases">
        <title>Bacillus chawlae sp. nov., Bacillus glennii sp. nov., and Bacillus saganii sp. nov. Isolated from the Vehicle Assembly Building at Kennedy Space Center where the Viking Spacecraft were Assembled.</title>
        <authorList>
            <person name="Seuylemezian A."/>
            <person name="Vaishampayan P."/>
        </authorList>
    </citation>
    <scope>NUCLEOTIDE SEQUENCE [LARGE SCALE GENOMIC DNA]</scope>
    <source>
        <strain evidence="8 9">V47-23a</strain>
    </source>
</reference>
<evidence type="ECO:0000313" key="8">
    <source>
        <dbReference type="EMBL" id="RFU62804.1"/>
    </source>
</evidence>
<dbReference type="AlphaFoldDB" id="A0A372LCJ3"/>
<protein>
    <recommendedName>
        <fullName evidence="6">Glycolate oxidase iron-sulfur subunit</fullName>
        <ecNumber evidence="6">1.1.99.14</ecNumber>
    </recommendedName>
</protein>
<feature type="domain" description="4Fe-4S ferredoxin-type" evidence="7">
    <location>
        <begin position="55"/>
        <end position="86"/>
    </location>
</feature>
<evidence type="ECO:0000256" key="4">
    <source>
        <dbReference type="ARBA" id="ARBA00023004"/>
    </source>
</evidence>
<evidence type="ECO:0000313" key="9">
    <source>
        <dbReference type="Proteomes" id="UP000264541"/>
    </source>
</evidence>
<dbReference type="RefSeq" id="WP_117328526.1">
    <property type="nucleotide sequence ID" value="NZ_QVTE01000070.1"/>
</dbReference>
<evidence type="ECO:0000256" key="5">
    <source>
        <dbReference type="ARBA" id="ARBA00023014"/>
    </source>
</evidence>
<evidence type="ECO:0000256" key="6">
    <source>
        <dbReference type="PIRNR" id="PIRNR000139"/>
    </source>
</evidence>
<comment type="catalytic activity">
    <reaction evidence="6">
        <text>glycolate + A = glyoxylate + AH2</text>
        <dbReference type="Rhea" id="RHEA:21264"/>
        <dbReference type="ChEBI" id="CHEBI:13193"/>
        <dbReference type="ChEBI" id="CHEBI:17499"/>
        <dbReference type="ChEBI" id="CHEBI:29805"/>
        <dbReference type="ChEBI" id="CHEBI:36655"/>
        <dbReference type="EC" id="1.1.99.14"/>
    </reaction>
</comment>
<dbReference type="GO" id="GO:0046872">
    <property type="term" value="F:metal ion binding"/>
    <property type="evidence" value="ECO:0007669"/>
    <property type="project" value="UniProtKB-UniRule"/>
</dbReference>
<evidence type="ECO:0000256" key="2">
    <source>
        <dbReference type="ARBA" id="ARBA00022723"/>
    </source>
</evidence>
<dbReference type="Pfam" id="PF13183">
    <property type="entry name" value="Fer4_8"/>
    <property type="match status" value="1"/>
</dbReference>
<comment type="function">
    <text evidence="6">Component of a complex that catalyzes the oxidation of glycolate to glyoxylate.</text>
</comment>
<dbReference type="PANTHER" id="PTHR32479:SF17">
    <property type="entry name" value="GLYCOLATE OXIDASE IRON-SULFUR SUBUNIT"/>
    <property type="match status" value="1"/>
</dbReference>
<dbReference type="Pfam" id="PF02754">
    <property type="entry name" value="CCG"/>
    <property type="match status" value="2"/>
</dbReference>
<keyword evidence="6" id="KW-0813">Transport</keyword>
<keyword evidence="4 6" id="KW-0408">Iron</keyword>
<dbReference type="SUPFAM" id="SSF46548">
    <property type="entry name" value="alpha-helical ferredoxin"/>
    <property type="match status" value="1"/>
</dbReference>
<organism evidence="8 9">
    <name type="scientific">Peribacillus saganii</name>
    <dbReference type="NCBI Taxonomy" id="2303992"/>
    <lineage>
        <taxon>Bacteria</taxon>
        <taxon>Bacillati</taxon>
        <taxon>Bacillota</taxon>
        <taxon>Bacilli</taxon>
        <taxon>Bacillales</taxon>
        <taxon>Bacillaceae</taxon>
        <taxon>Peribacillus</taxon>
    </lineage>
</organism>
<keyword evidence="2 6" id="KW-0479">Metal-binding</keyword>
<dbReference type="Proteomes" id="UP000264541">
    <property type="component" value="Unassembled WGS sequence"/>
</dbReference>
<keyword evidence="5 6" id="KW-0411">Iron-sulfur</keyword>
<dbReference type="InterPro" id="IPR017900">
    <property type="entry name" value="4Fe4S_Fe_S_CS"/>
</dbReference>
<dbReference type="InterPro" id="IPR009051">
    <property type="entry name" value="Helical_ferredxn"/>
</dbReference>
<evidence type="ECO:0000256" key="3">
    <source>
        <dbReference type="ARBA" id="ARBA00022737"/>
    </source>
</evidence>
<keyword evidence="9" id="KW-1185">Reference proteome</keyword>
<dbReference type="EMBL" id="QVTE01000070">
    <property type="protein sequence ID" value="RFU62804.1"/>
    <property type="molecule type" value="Genomic_DNA"/>
</dbReference>
<accession>A0A372LCJ3</accession>
<dbReference type="InterPro" id="IPR017896">
    <property type="entry name" value="4Fe4S_Fe-S-bd"/>
</dbReference>
<keyword evidence="6" id="KW-0249">Electron transport</keyword>
<dbReference type="GO" id="GO:0051539">
    <property type="term" value="F:4 iron, 4 sulfur cluster binding"/>
    <property type="evidence" value="ECO:0007669"/>
    <property type="project" value="UniProtKB-UniRule"/>
</dbReference>
<gene>
    <name evidence="8" type="ORF">D0469_20230</name>
</gene>
<dbReference type="GO" id="GO:0019154">
    <property type="term" value="F:glycolate dehydrogenase activity"/>
    <property type="evidence" value="ECO:0007669"/>
    <property type="project" value="UniProtKB-EC"/>
</dbReference>
<dbReference type="PROSITE" id="PS51379">
    <property type="entry name" value="4FE4S_FER_2"/>
    <property type="match status" value="2"/>
</dbReference>
<keyword evidence="1 6" id="KW-0004">4Fe-4S</keyword>
<sequence>MKEVEGLAYNETFSCVQCGYCLPACPTYKTMKKETHSPRGRINLVKMAAEGKISLEQIQEPIELCLGCRACERVCPTNVQYGMILESAKEVLNRKEKQESSAAAKTFNNILFKQLFPKKRNLAKASNLLWFYQKTGMKKLAHKTGLINVLPENLASFDKIIPEISSPSERKKRQQILTPDGEVKYRIAFFTGCVMDAVFDRINDLSMKLLQAGGCEVVIVPNQNCCGALHSHSGELDLAKELAKRNIETFEQESFDFVVNSAGGCGAMLNEYHHLLKAEPEWAERAKWFTGKSVDISVILSKLELPLKREINKIVTYQPSCHMKNVQKVEKEPINLLKSIKELTLHRMENEDMCCGSAGIYNIVNYKESMEILDNKMTDVKKVSPQVIVTTNPGCLLQMKLGIEREQIQHKVEAVHLVELLAEACNIV</sequence>
<evidence type="ECO:0000256" key="1">
    <source>
        <dbReference type="ARBA" id="ARBA00022485"/>
    </source>
</evidence>
<dbReference type="InterPro" id="IPR012257">
    <property type="entry name" value="Glc_ox_4Fe-4S"/>
</dbReference>
<name>A0A372LCJ3_9BACI</name>
<dbReference type="InterPro" id="IPR004017">
    <property type="entry name" value="Cys_rich_dom"/>
</dbReference>
<dbReference type="EC" id="1.1.99.14" evidence="6"/>
<proteinExistence type="predicted"/>
<keyword evidence="3" id="KW-0677">Repeat</keyword>